<dbReference type="GeneID" id="6187916"/>
<gene>
    <name evidence="2" type="ORF">PODANS_4_1060</name>
</gene>
<name>B2ADG8_PODAN</name>
<feature type="chain" id="PRO_5002773348" evidence="1">
    <location>
        <begin position="27"/>
        <end position="162"/>
    </location>
</feature>
<dbReference type="EMBL" id="CU633454">
    <property type="protein sequence ID" value="CAP61483.1"/>
    <property type="molecule type" value="Genomic_DNA"/>
</dbReference>
<evidence type="ECO:0000256" key="1">
    <source>
        <dbReference type="SAM" id="SignalP"/>
    </source>
</evidence>
<organism evidence="2">
    <name type="scientific">Podospora anserina (strain S / ATCC MYA-4624 / DSM 980 / FGSC 10383)</name>
    <name type="common">Pleurage anserina</name>
    <dbReference type="NCBI Taxonomy" id="515849"/>
    <lineage>
        <taxon>Eukaryota</taxon>
        <taxon>Fungi</taxon>
        <taxon>Dikarya</taxon>
        <taxon>Ascomycota</taxon>
        <taxon>Pezizomycotina</taxon>
        <taxon>Sordariomycetes</taxon>
        <taxon>Sordariomycetidae</taxon>
        <taxon>Sordariales</taxon>
        <taxon>Podosporaceae</taxon>
        <taxon>Podospora</taxon>
        <taxon>Podospora anserina</taxon>
    </lineage>
</organism>
<accession>B2ADG8</accession>
<feature type="non-terminal residue" evidence="2">
    <location>
        <position position="1"/>
    </location>
</feature>
<dbReference type="OrthoDB" id="2910287at2759"/>
<feature type="signal peptide" evidence="1">
    <location>
        <begin position="1"/>
        <end position="26"/>
    </location>
</feature>
<reference evidence="2" key="1">
    <citation type="journal article" date="2008" name="Genome Biol.">
        <title>The genome sequence of the model ascomycete fungus Podospora anserina.</title>
        <authorList>
            <person name="Espagne E."/>
            <person name="Lespinet O."/>
            <person name="Malagnac F."/>
            <person name="Da Silva C."/>
            <person name="Jaillon O."/>
            <person name="Porcel B.M."/>
            <person name="Couloux A."/>
            <person name="Aury J.-M."/>
            <person name="Segurens B."/>
            <person name="Poulain J."/>
            <person name="Anthouard V."/>
            <person name="Grossetete S."/>
            <person name="Khalili H."/>
            <person name="Coppin E."/>
            <person name="Dequard-Chablat M."/>
            <person name="Picard M."/>
            <person name="Contamine V."/>
            <person name="Arnaise S."/>
            <person name="Bourdais A."/>
            <person name="Berteaux-Lecellier V."/>
            <person name="Gautheret D."/>
            <person name="de Vries R.P."/>
            <person name="Battaglia E."/>
            <person name="Coutinho P.M."/>
            <person name="Danchin E.G.J."/>
            <person name="Henrissat B."/>
            <person name="El Khoury R."/>
            <person name="Sainsard-Chanet A."/>
            <person name="Boivin A."/>
            <person name="Pinan-Lucarre B."/>
            <person name="Sellem C.H."/>
            <person name="Debuchy R."/>
            <person name="Wincker P."/>
            <person name="Weissenbach J."/>
            <person name="Silar P."/>
        </authorList>
    </citation>
    <scope>NUCLEOTIDE SEQUENCE [LARGE SCALE GENOMIC DNA]</scope>
    <source>
        <strain evidence="2">S mat+</strain>
    </source>
</reference>
<dbReference type="RefSeq" id="XP_001903708.1">
    <property type="nucleotide sequence ID" value="XM_001903673.1"/>
</dbReference>
<evidence type="ECO:0000313" key="2">
    <source>
        <dbReference type="EMBL" id="CAP61483.1"/>
    </source>
</evidence>
<dbReference type="HOGENOM" id="CLU_1639473_0_0_1"/>
<protein>
    <submittedName>
        <fullName evidence="2">Podospora anserina S mat+ genomic DNA chromosome 4, supercontig 1</fullName>
    </submittedName>
</protein>
<dbReference type="Gene3D" id="2.60.20.10">
    <property type="entry name" value="Crystallins"/>
    <property type="match status" value="1"/>
</dbReference>
<dbReference type="InterPro" id="IPR011024">
    <property type="entry name" value="G_crystallin-like"/>
</dbReference>
<dbReference type="AlphaFoldDB" id="B2ADG8"/>
<reference evidence="2" key="2">
    <citation type="submission" date="2008-07" db="EMBL/GenBank/DDBJ databases">
        <authorList>
            <person name="Genoscope - CEA"/>
        </authorList>
    </citation>
    <scope>NUCLEOTIDE SEQUENCE</scope>
    <source>
        <strain evidence="2">S mat+</strain>
    </source>
</reference>
<sequence>AANMFGLKFTLTSLLVSASLVSTAAAQAAYLSHPYVKYCDGVDLGGPCEVISEAEIGRCYSIPSHMNDKLSSYVVENGECEFYRHANCQERLWTARDRSHMSVTTSGHNNAVSSIKCTKGCCNQKYFDRCYIPCSMGCRGNAIDPWCNYNCSKDCCPSGDYC</sequence>
<keyword evidence="1" id="KW-0732">Signal</keyword>
<proteinExistence type="predicted"/>
<dbReference type="SUPFAM" id="SSF49695">
    <property type="entry name" value="gamma-Crystallin-like"/>
    <property type="match status" value="1"/>
</dbReference>
<dbReference type="VEuPathDB" id="FungiDB:PODANS_4_1060"/>
<dbReference type="KEGG" id="pan:PODANSg723"/>